<evidence type="ECO:0000313" key="14">
    <source>
        <dbReference type="EMBL" id="MFC0081137.1"/>
    </source>
</evidence>
<dbReference type="InterPro" id="IPR032823">
    <property type="entry name" value="BCA_ABC_TP_C"/>
</dbReference>
<evidence type="ECO:0000256" key="2">
    <source>
        <dbReference type="ARBA" id="ARBA00005417"/>
    </source>
</evidence>
<feature type="transmembrane region" description="Helical" evidence="12">
    <location>
        <begin position="351"/>
        <end position="371"/>
    </location>
</feature>
<feature type="transmembrane region" description="Helical" evidence="12">
    <location>
        <begin position="36"/>
        <end position="57"/>
    </location>
</feature>
<dbReference type="RefSeq" id="WP_377788092.1">
    <property type="nucleotide sequence ID" value="NZ_JBHLYQ010000017.1"/>
</dbReference>
<evidence type="ECO:0000256" key="11">
    <source>
        <dbReference type="SAM" id="MobiDB-lite"/>
    </source>
</evidence>
<dbReference type="InterPro" id="IPR001851">
    <property type="entry name" value="ABC_transp_permease"/>
</dbReference>
<protein>
    <submittedName>
        <fullName evidence="14">ATP-binding cassette domain-containing protein</fullName>
    </submittedName>
</protein>
<dbReference type="InterPro" id="IPR003439">
    <property type="entry name" value="ABC_transporter-like_ATP-bd"/>
</dbReference>
<keyword evidence="5 12" id="KW-0812">Transmembrane</keyword>
<feature type="transmembrane region" description="Helical" evidence="12">
    <location>
        <begin position="428"/>
        <end position="448"/>
    </location>
</feature>
<evidence type="ECO:0000256" key="4">
    <source>
        <dbReference type="ARBA" id="ARBA00022475"/>
    </source>
</evidence>
<dbReference type="InterPro" id="IPR017871">
    <property type="entry name" value="ABC_transporter-like_CS"/>
</dbReference>
<dbReference type="Proteomes" id="UP001589788">
    <property type="component" value="Unassembled WGS sequence"/>
</dbReference>
<keyword evidence="6" id="KW-0547">Nucleotide-binding</keyword>
<dbReference type="InterPro" id="IPR003593">
    <property type="entry name" value="AAA+_ATPase"/>
</dbReference>
<comment type="caution">
    <text evidence="14">The sequence shown here is derived from an EMBL/GenBank/DDBJ whole genome shotgun (WGS) entry which is preliminary data.</text>
</comment>
<dbReference type="EMBL" id="JBHLYQ010000017">
    <property type="protein sequence ID" value="MFC0081137.1"/>
    <property type="molecule type" value="Genomic_DNA"/>
</dbReference>
<dbReference type="CDD" id="cd06581">
    <property type="entry name" value="TM_PBP1_LivM_like"/>
    <property type="match status" value="1"/>
</dbReference>
<dbReference type="PROSITE" id="PS00211">
    <property type="entry name" value="ABC_TRANSPORTER_1"/>
    <property type="match status" value="1"/>
</dbReference>
<evidence type="ECO:0000256" key="9">
    <source>
        <dbReference type="ARBA" id="ARBA00022989"/>
    </source>
</evidence>
<dbReference type="Pfam" id="PF00005">
    <property type="entry name" value="ABC_tran"/>
    <property type="match status" value="2"/>
</dbReference>
<dbReference type="PANTHER" id="PTHR43820">
    <property type="entry name" value="HIGH-AFFINITY BRANCHED-CHAIN AMINO ACID TRANSPORT ATP-BINDING PROTEIN LIVF"/>
    <property type="match status" value="1"/>
</dbReference>
<feature type="transmembrane region" description="Helical" evidence="12">
    <location>
        <begin position="404"/>
        <end position="422"/>
    </location>
</feature>
<name>A0ABV6C2D4_9ACTN</name>
<feature type="transmembrane region" description="Helical" evidence="12">
    <location>
        <begin position="455"/>
        <end position="474"/>
    </location>
</feature>
<evidence type="ECO:0000256" key="1">
    <source>
        <dbReference type="ARBA" id="ARBA00004651"/>
    </source>
</evidence>
<accession>A0ABV6C2D4</accession>
<dbReference type="CDD" id="cd06582">
    <property type="entry name" value="TM_PBP1_LivH_like"/>
    <property type="match status" value="1"/>
</dbReference>
<gene>
    <name evidence="14" type="ORF">ACFFRE_03045</name>
</gene>
<keyword evidence="4" id="KW-1003">Cell membrane</keyword>
<feature type="transmembrane region" description="Helical" evidence="12">
    <location>
        <begin position="617"/>
        <end position="639"/>
    </location>
</feature>
<dbReference type="GO" id="GO:0005524">
    <property type="term" value="F:ATP binding"/>
    <property type="evidence" value="ECO:0007669"/>
    <property type="project" value="UniProtKB-KW"/>
</dbReference>
<feature type="transmembrane region" description="Helical" evidence="12">
    <location>
        <begin position="64"/>
        <end position="85"/>
    </location>
</feature>
<dbReference type="Pfam" id="PF02653">
    <property type="entry name" value="BPD_transp_2"/>
    <property type="match status" value="2"/>
</dbReference>
<feature type="region of interest" description="Disordered" evidence="11">
    <location>
        <begin position="974"/>
        <end position="1010"/>
    </location>
</feature>
<feature type="transmembrane region" description="Helical" evidence="12">
    <location>
        <begin position="176"/>
        <end position="193"/>
    </location>
</feature>
<dbReference type="Pfam" id="PF12399">
    <property type="entry name" value="BCA_ABC_TP_C"/>
    <property type="match status" value="1"/>
</dbReference>
<keyword evidence="9 12" id="KW-1133">Transmembrane helix</keyword>
<feature type="transmembrane region" description="Helical" evidence="12">
    <location>
        <begin position="123"/>
        <end position="143"/>
    </location>
</feature>
<evidence type="ECO:0000256" key="10">
    <source>
        <dbReference type="ARBA" id="ARBA00023136"/>
    </source>
</evidence>
<evidence type="ECO:0000256" key="6">
    <source>
        <dbReference type="ARBA" id="ARBA00022741"/>
    </source>
</evidence>
<dbReference type="CDD" id="cd03224">
    <property type="entry name" value="ABC_TM1139_LivF_branched"/>
    <property type="match status" value="1"/>
</dbReference>
<evidence type="ECO:0000256" key="7">
    <source>
        <dbReference type="ARBA" id="ARBA00022840"/>
    </source>
</evidence>
<feature type="domain" description="ABC transporter" evidence="13">
    <location>
        <begin position="738"/>
        <end position="969"/>
    </location>
</feature>
<feature type="transmembrane region" description="Helical" evidence="12">
    <location>
        <begin position="588"/>
        <end position="611"/>
    </location>
</feature>
<keyword evidence="3" id="KW-0813">Transport</keyword>
<dbReference type="SUPFAM" id="SSF52540">
    <property type="entry name" value="P-loop containing nucleoside triphosphate hydrolases"/>
    <property type="match status" value="2"/>
</dbReference>
<dbReference type="Gene3D" id="3.40.50.300">
    <property type="entry name" value="P-loop containing nucleotide triphosphate hydrolases"/>
    <property type="match status" value="2"/>
</dbReference>
<sequence length="1286" mass="132494">MAALPPWSRPVLLGGLGLGAAWPLAAHLLPAGLPFGVVLLGVVLGALDALTAVGLVLVYRAARVVNFAQADIGGLAAGLAVVLVTGAHLPFLLAAPLGLGVALLTGWLMDATVVRRFFKAPRLILTVATIGVAQILGAGELGLPTLFHHLSPLSTFTTPFHLTFDVGPVLFTGNDVVAMAVVPLVLAGLWWFLGHTRRGVAIRAAADADERASLLGVPVRRLSRVTWVLAAGLSGLAALLSSAILGPNLGVVAGPTALLVPLAAAVVAGMESLPLAVAAAIGLDVVQQAVLWSYPRSSTVDVVVFVVVLLAVLVRRRSLGRIGGDQSLGVLTTGRDRPLPEALRQAGVVRWARRGLLLAGLAAAALVPLALSAPRVIVLTGTAIDALVAVSMVVLVGWAGQLSLGQYAFVGIGAALTGALMVHGGADLFLAMLAGAAAGGLAALVLGLPSLRVPGLFLGVVTMAFAVPVSTWLLDSTYFPWLTPALVPRPDLLGRIDLASPYALYEFCLAVLALAMLLARNFRRSRAGRVVLAVRDNDRAAAAYGVAPWRSKLTAATFSGMLAGLAGGLEVLNLRGVPFSGFNPEDSIVVFTMVVVGGLGSLPGALLGAFYVEGAQYFLGGAAQLVATGAGLVVLLMVLPGGLGEVLGRFRDLLLRRSAQLLGLEVPALARTKVFAAAPAGEPAGTEVPASRTTTAADGRRPVPGGPPPVLRRAPLAVVPGVLERQSATASQLPGAALRIEALDAGYGQLQVLFGAELAVAPGEVVALLGTNGAGKSTLLRAAAGTLGVKAGRVLLDGVDVTHWPTEERVAAGLVMVPGGRGVFPSLTVAENLQVASWLRLGGPGAEDFDEVLTLFPALGRRLSTPAGLLSGGEQQMLTLAQAMRCRPRVLLIDELSLGLAPSVVAQLLEVVRSLADQGLAVVVVEQSLNVAAALAPQAIFLERGQVRFQGATRDLLDRGDLARAVLLGGAAPLEPGPDGLGGRRPLAEDPGRRRPGWSPPGRGPWPVALPDALDDWGSPSEPTTAALALRDVSVRFGGIQALDGVDLVCQPGEVLAVIGANGAGKTTLFDAISGFVGVRSGEIRLHGEDLTGLPPAARAERGLGRLFQEARIFPSLTVAEALAVAAERHLLVRDPFALTVRLADARRSEDEVEAVVAELLARFGLETVRDAFVGELSTGTRRVVELAGAFAHRPSVLLADEPSAGIAQREVEALSDLLLHVREETGCSLVVIDHDVPLLRRIADRMVCLHLGRVLAVGTPAEVLGDPAVAEAYLGGDPAALARSG</sequence>
<keyword evidence="10 12" id="KW-0472">Membrane</keyword>
<feature type="transmembrane region" description="Helical" evidence="12">
    <location>
        <begin position="298"/>
        <end position="314"/>
    </location>
</feature>
<feature type="transmembrane region" description="Helical" evidence="12">
    <location>
        <begin position="91"/>
        <end position="111"/>
    </location>
</feature>
<dbReference type="InterPro" id="IPR043428">
    <property type="entry name" value="LivM-like"/>
</dbReference>
<dbReference type="SMART" id="SM00382">
    <property type="entry name" value="AAA"/>
    <property type="match status" value="2"/>
</dbReference>
<feature type="region of interest" description="Disordered" evidence="11">
    <location>
        <begin position="681"/>
        <end position="710"/>
    </location>
</feature>
<evidence type="ECO:0000259" key="13">
    <source>
        <dbReference type="PROSITE" id="PS50893"/>
    </source>
</evidence>
<feature type="transmembrane region" description="Helical" evidence="12">
    <location>
        <begin position="377"/>
        <end position="397"/>
    </location>
</feature>
<reference evidence="14 15" key="1">
    <citation type="submission" date="2024-09" db="EMBL/GenBank/DDBJ databases">
        <authorList>
            <person name="Sun Q."/>
            <person name="Mori K."/>
        </authorList>
    </citation>
    <scope>NUCLEOTIDE SEQUENCE [LARGE SCALE GENOMIC DNA]</scope>
    <source>
        <strain evidence="14 15">JCM 15389</strain>
    </source>
</reference>
<comment type="subcellular location">
    <subcellularLocation>
        <location evidence="1">Cell membrane</location>
        <topology evidence="1">Multi-pass membrane protein</topology>
    </subcellularLocation>
</comment>
<feature type="compositionally biased region" description="Low complexity" evidence="11">
    <location>
        <begin position="681"/>
        <end position="690"/>
    </location>
</feature>
<evidence type="ECO:0000313" key="15">
    <source>
        <dbReference type="Proteomes" id="UP001589788"/>
    </source>
</evidence>
<comment type="similarity">
    <text evidence="2">Belongs to the ABC transporter superfamily.</text>
</comment>
<keyword evidence="15" id="KW-1185">Reference proteome</keyword>
<dbReference type="InterPro" id="IPR027417">
    <property type="entry name" value="P-loop_NTPase"/>
</dbReference>
<feature type="transmembrane region" description="Helical" evidence="12">
    <location>
        <begin position="502"/>
        <end position="519"/>
    </location>
</feature>
<evidence type="ECO:0000256" key="3">
    <source>
        <dbReference type="ARBA" id="ARBA00022448"/>
    </source>
</evidence>
<dbReference type="PROSITE" id="PS50893">
    <property type="entry name" value="ABC_TRANSPORTER_2"/>
    <property type="match status" value="2"/>
</dbReference>
<evidence type="ECO:0000256" key="12">
    <source>
        <dbReference type="SAM" id="Phobius"/>
    </source>
</evidence>
<organism evidence="14 15">
    <name type="scientific">Aciditerrimonas ferrireducens</name>
    <dbReference type="NCBI Taxonomy" id="667306"/>
    <lineage>
        <taxon>Bacteria</taxon>
        <taxon>Bacillati</taxon>
        <taxon>Actinomycetota</taxon>
        <taxon>Acidimicrobiia</taxon>
        <taxon>Acidimicrobiales</taxon>
        <taxon>Acidimicrobiaceae</taxon>
        <taxon>Aciditerrimonas</taxon>
    </lineage>
</organism>
<proteinExistence type="inferred from homology"/>
<dbReference type="PANTHER" id="PTHR43820:SF4">
    <property type="entry name" value="HIGH-AFFINITY BRANCHED-CHAIN AMINO ACID TRANSPORT ATP-BINDING PROTEIN LIVF"/>
    <property type="match status" value="1"/>
</dbReference>
<feature type="transmembrane region" description="Helical" evidence="12">
    <location>
        <begin position="225"/>
        <end position="245"/>
    </location>
</feature>
<evidence type="ECO:0000256" key="5">
    <source>
        <dbReference type="ARBA" id="ARBA00022692"/>
    </source>
</evidence>
<evidence type="ECO:0000256" key="8">
    <source>
        <dbReference type="ARBA" id="ARBA00022970"/>
    </source>
</evidence>
<keyword evidence="8" id="KW-0029">Amino-acid transport</keyword>
<dbReference type="InterPro" id="IPR052156">
    <property type="entry name" value="BCAA_Transport_ATP-bd_LivF"/>
</dbReference>
<keyword evidence="7 14" id="KW-0067">ATP-binding</keyword>
<feature type="domain" description="ABC transporter" evidence="13">
    <location>
        <begin position="1028"/>
        <end position="1277"/>
    </location>
</feature>